<dbReference type="InterPro" id="IPR003131">
    <property type="entry name" value="T1-type_BTB"/>
</dbReference>
<dbReference type="PANTHER" id="PTHR11145">
    <property type="entry name" value="BTB/POZ DOMAIN-CONTAINING ADAPTER FOR CUL3-MEDIATED RHOA DEGRADATION PROTEIN FAMILY MEMBER"/>
    <property type="match status" value="1"/>
</dbReference>
<feature type="domain" description="BTB" evidence="1">
    <location>
        <begin position="5"/>
        <end position="92"/>
    </location>
</feature>
<protein>
    <submittedName>
        <fullName evidence="4">BTB domain-containing protein</fullName>
    </submittedName>
</protein>
<dbReference type="InterPro" id="IPR000210">
    <property type="entry name" value="BTB/POZ_dom"/>
</dbReference>
<dbReference type="OrthoDB" id="2333377at2759"/>
<evidence type="ECO:0000313" key="2">
    <source>
        <dbReference type="EMBL" id="VDP93763.1"/>
    </source>
</evidence>
<proteinExistence type="predicted"/>
<keyword evidence="3" id="KW-1185">Reference proteome</keyword>
<dbReference type="SMART" id="SM00225">
    <property type="entry name" value="BTB"/>
    <property type="match status" value="1"/>
</dbReference>
<dbReference type="SUPFAM" id="SSF54695">
    <property type="entry name" value="POZ domain"/>
    <property type="match status" value="1"/>
</dbReference>
<dbReference type="InterPro" id="IPR045068">
    <property type="entry name" value="BACURD1-3"/>
</dbReference>
<dbReference type="InterPro" id="IPR011333">
    <property type="entry name" value="SKP1/BTB/POZ_sf"/>
</dbReference>
<sequence length="194" mass="21394">MYALLDFVLCVDHKGSLSSPFSLKYVQSLPTLSWVLIDRSGKHFGTLLNYIRDGSVPLPESKRELEELLAEARFFCVEGLRQLCEDALSRLALNEDTYNRSTIIIVKCPNAPLANQNLTLKAAGRCAKTAIHWEPLSSSSDHTSFGRNQTSKVPNIPRCPIEPVTIVITGKAWVRFVGLLLVGLESGVLANSPK</sequence>
<dbReference type="Pfam" id="PF02214">
    <property type="entry name" value="BTB_2"/>
    <property type="match status" value="1"/>
</dbReference>
<evidence type="ECO:0000313" key="4">
    <source>
        <dbReference type="WBParaSite" id="ECPE_0001653401-mRNA-1"/>
    </source>
</evidence>
<gene>
    <name evidence="2" type="ORF">ECPE_LOCUS16491</name>
</gene>
<dbReference type="WBParaSite" id="ECPE_0001653401-mRNA-1">
    <property type="protein sequence ID" value="ECPE_0001653401-mRNA-1"/>
    <property type="gene ID" value="ECPE_0001653401"/>
</dbReference>
<dbReference type="PANTHER" id="PTHR11145:SF8">
    <property type="entry name" value="RE57120P"/>
    <property type="match status" value="1"/>
</dbReference>
<evidence type="ECO:0000259" key="1">
    <source>
        <dbReference type="SMART" id="SM00225"/>
    </source>
</evidence>
<organism evidence="4">
    <name type="scientific">Echinostoma caproni</name>
    <dbReference type="NCBI Taxonomy" id="27848"/>
    <lineage>
        <taxon>Eukaryota</taxon>
        <taxon>Metazoa</taxon>
        <taxon>Spiralia</taxon>
        <taxon>Lophotrochozoa</taxon>
        <taxon>Platyhelminthes</taxon>
        <taxon>Trematoda</taxon>
        <taxon>Digenea</taxon>
        <taxon>Plagiorchiida</taxon>
        <taxon>Echinostomata</taxon>
        <taxon>Echinostomatoidea</taxon>
        <taxon>Echinostomatidae</taxon>
        <taxon>Echinostoma</taxon>
    </lineage>
</organism>
<dbReference type="Gene3D" id="3.30.710.10">
    <property type="entry name" value="Potassium Channel Kv1.1, Chain A"/>
    <property type="match status" value="1"/>
</dbReference>
<dbReference type="AlphaFoldDB" id="A0A183BBA6"/>
<reference evidence="4" key="1">
    <citation type="submission" date="2016-06" db="UniProtKB">
        <authorList>
            <consortium name="WormBaseParasite"/>
        </authorList>
    </citation>
    <scope>IDENTIFICATION</scope>
</reference>
<reference evidence="2 3" key="2">
    <citation type="submission" date="2018-11" db="EMBL/GenBank/DDBJ databases">
        <authorList>
            <consortium name="Pathogen Informatics"/>
        </authorList>
    </citation>
    <scope>NUCLEOTIDE SEQUENCE [LARGE SCALE GENOMIC DNA]</scope>
    <source>
        <strain evidence="2 3">Egypt</strain>
    </source>
</reference>
<name>A0A183BBA6_9TREM</name>
<evidence type="ECO:0000313" key="3">
    <source>
        <dbReference type="Proteomes" id="UP000272942"/>
    </source>
</evidence>
<accession>A0A183BBA6</accession>
<dbReference type="Proteomes" id="UP000272942">
    <property type="component" value="Unassembled WGS sequence"/>
</dbReference>
<dbReference type="GO" id="GO:0051260">
    <property type="term" value="P:protein homooligomerization"/>
    <property type="evidence" value="ECO:0007669"/>
    <property type="project" value="InterPro"/>
</dbReference>
<dbReference type="EMBL" id="UZAN01064584">
    <property type="protein sequence ID" value="VDP93763.1"/>
    <property type="molecule type" value="Genomic_DNA"/>
</dbReference>